<evidence type="ECO:0000313" key="2">
    <source>
        <dbReference type="Proteomes" id="UP001221757"/>
    </source>
</evidence>
<sequence>MRFIGPFENIHQIISHGLKMDTALLGDEIEETVEEKRMSTSWVLLWQKFPGFHDTMLEIHKNHPLVESIAHRISAGMDSVRADDSGTVKPRIYGWVLETPTSAEPVLTAGVSKATRGIADPLIAPLLLPLEFTDAEKYPDPYALIAAGKLDINGEQCPCFLFPYGQLNDDSALDTILTGPILLCTAKALLMGPASALQGDGWHRGKADNAQLIGLLTFTGRIIAYIARQVRFNLASQQDWNKCDNHFDYQVFFWQLVGLFEGDENQEFAARTIALYNRVVLGRAAGIAPAGVAGAATAAPTLTHLERLKAACAARVAAAARTATAAVAAAATPAEAPADASSATPVAV</sequence>
<accession>A0AAD7D1L0</accession>
<dbReference type="Proteomes" id="UP001221757">
    <property type="component" value="Unassembled WGS sequence"/>
</dbReference>
<dbReference type="Pfam" id="PF20414">
    <property type="entry name" value="DUF6698"/>
    <property type="match status" value="1"/>
</dbReference>
<dbReference type="EMBL" id="JARKIE010000155">
    <property type="protein sequence ID" value="KAJ7674372.1"/>
    <property type="molecule type" value="Genomic_DNA"/>
</dbReference>
<dbReference type="InterPro" id="IPR046521">
    <property type="entry name" value="DUF6698"/>
</dbReference>
<proteinExistence type="predicted"/>
<gene>
    <name evidence="1" type="ORF">B0H17DRAFT_1082188</name>
</gene>
<dbReference type="AlphaFoldDB" id="A0AAD7D1L0"/>
<keyword evidence="2" id="KW-1185">Reference proteome</keyword>
<protein>
    <submittedName>
        <fullName evidence="1">Uncharacterized protein</fullName>
    </submittedName>
</protein>
<reference evidence="1" key="1">
    <citation type="submission" date="2023-03" db="EMBL/GenBank/DDBJ databases">
        <title>Massive genome expansion in bonnet fungi (Mycena s.s.) driven by repeated elements and novel gene families across ecological guilds.</title>
        <authorList>
            <consortium name="Lawrence Berkeley National Laboratory"/>
            <person name="Harder C.B."/>
            <person name="Miyauchi S."/>
            <person name="Viragh M."/>
            <person name="Kuo A."/>
            <person name="Thoen E."/>
            <person name="Andreopoulos B."/>
            <person name="Lu D."/>
            <person name="Skrede I."/>
            <person name="Drula E."/>
            <person name="Henrissat B."/>
            <person name="Morin E."/>
            <person name="Kohler A."/>
            <person name="Barry K."/>
            <person name="LaButti K."/>
            <person name="Morin E."/>
            <person name="Salamov A."/>
            <person name="Lipzen A."/>
            <person name="Mereny Z."/>
            <person name="Hegedus B."/>
            <person name="Baldrian P."/>
            <person name="Stursova M."/>
            <person name="Weitz H."/>
            <person name="Taylor A."/>
            <person name="Grigoriev I.V."/>
            <person name="Nagy L.G."/>
            <person name="Martin F."/>
            <person name="Kauserud H."/>
        </authorList>
    </citation>
    <scope>NUCLEOTIDE SEQUENCE</scope>
    <source>
        <strain evidence="1">CBHHK067</strain>
    </source>
</reference>
<evidence type="ECO:0000313" key="1">
    <source>
        <dbReference type="EMBL" id="KAJ7674372.1"/>
    </source>
</evidence>
<comment type="caution">
    <text evidence="1">The sequence shown here is derived from an EMBL/GenBank/DDBJ whole genome shotgun (WGS) entry which is preliminary data.</text>
</comment>
<organism evidence="1 2">
    <name type="scientific">Mycena rosella</name>
    <name type="common">Pink bonnet</name>
    <name type="synonym">Agaricus rosellus</name>
    <dbReference type="NCBI Taxonomy" id="1033263"/>
    <lineage>
        <taxon>Eukaryota</taxon>
        <taxon>Fungi</taxon>
        <taxon>Dikarya</taxon>
        <taxon>Basidiomycota</taxon>
        <taxon>Agaricomycotina</taxon>
        <taxon>Agaricomycetes</taxon>
        <taxon>Agaricomycetidae</taxon>
        <taxon>Agaricales</taxon>
        <taxon>Marasmiineae</taxon>
        <taxon>Mycenaceae</taxon>
        <taxon>Mycena</taxon>
    </lineage>
</organism>
<name>A0AAD7D1L0_MYCRO</name>